<dbReference type="InterPro" id="IPR047678">
    <property type="entry name" value="YjiM-like"/>
</dbReference>
<dbReference type="EMBL" id="LVHF01000029">
    <property type="protein sequence ID" value="OAN13214.1"/>
    <property type="molecule type" value="Genomic_DNA"/>
</dbReference>
<comment type="caution">
    <text evidence="3">The sequence shown here is derived from an EMBL/GenBank/DDBJ whole genome shotgun (WGS) entry which is preliminary data.</text>
</comment>
<evidence type="ECO:0000256" key="2">
    <source>
        <dbReference type="SAM" id="Coils"/>
    </source>
</evidence>
<protein>
    <recommendedName>
        <fullName evidence="5">2-hydroxyglutaryl-CoA dehydratase</fullName>
    </recommendedName>
</protein>
<dbReference type="NCBIfam" id="NF040772">
    <property type="entry name" value="double_cubane"/>
    <property type="match status" value="1"/>
</dbReference>
<dbReference type="PANTHER" id="PTHR30548">
    <property type="entry name" value="2-HYDROXYGLUTARYL-COA DEHYDRATASE, D-COMPONENT-RELATED"/>
    <property type="match status" value="1"/>
</dbReference>
<dbReference type="AlphaFoldDB" id="A0A178K908"/>
<gene>
    <name evidence="3" type="ORF">A3K86_16285</name>
</gene>
<evidence type="ECO:0000313" key="4">
    <source>
        <dbReference type="Proteomes" id="UP000078503"/>
    </source>
</evidence>
<proteinExistence type="inferred from homology"/>
<evidence type="ECO:0008006" key="5">
    <source>
        <dbReference type="Google" id="ProtNLM"/>
    </source>
</evidence>
<dbReference type="Proteomes" id="UP000078503">
    <property type="component" value="Unassembled WGS sequence"/>
</dbReference>
<evidence type="ECO:0000313" key="3">
    <source>
        <dbReference type="EMBL" id="OAN13214.1"/>
    </source>
</evidence>
<dbReference type="InterPro" id="IPR010327">
    <property type="entry name" value="FldB/FldC_alpha/beta"/>
</dbReference>
<dbReference type="Pfam" id="PF06050">
    <property type="entry name" value="HGD-D"/>
    <property type="match status" value="1"/>
</dbReference>
<dbReference type="PANTHER" id="PTHR30548:SF6">
    <property type="entry name" value="DEHYDRATASE SUBUNIT YJIM-RELATED"/>
    <property type="match status" value="1"/>
</dbReference>
<keyword evidence="4" id="KW-1185">Reference proteome</keyword>
<accession>A0A178K908</accession>
<dbReference type="Gene3D" id="3.40.50.11900">
    <property type="match status" value="1"/>
</dbReference>
<dbReference type="OrthoDB" id="9810278at2"/>
<dbReference type="STRING" id="858640.A3K86_16285"/>
<dbReference type="Gene3D" id="3.40.50.11890">
    <property type="match status" value="1"/>
</dbReference>
<reference evidence="3 4" key="1">
    <citation type="submission" date="2016-03" db="EMBL/GenBank/DDBJ databases">
        <title>Photobacterium proteolyticum sp. nov. a protease producing bacterium isolated from ocean sediments of Laizhou Bay.</title>
        <authorList>
            <person name="Li Y."/>
        </authorList>
    </citation>
    <scope>NUCLEOTIDE SEQUENCE [LARGE SCALE GENOMIC DNA]</scope>
    <source>
        <strain evidence="3 4">R-40508</strain>
    </source>
</reference>
<feature type="coiled-coil region" evidence="2">
    <location>
        <begin position="142"/>
        <end position="189"/>
    </location>
</feature>
<dbReference type="RefSeq" id="WP_084406656.1">
    <property type="nucleotide sequence ID" value="NZ_LVHF01000029.1"/>
</dbReference>
<keyword evidence="2" id="KW-0175">Coiled coil</keyword>
<name>A0A178K908_9GAMM</name>
<evidence type="ECO:0000256" key="1">
    <source>
        <dbReference type="ARBA" id="ARBA00005806"/>
    </source>
</evidence>
<sequence length="393" mass="44075">MAMSNTAVQTPASQSPDNAALDYFKSAISDEIRYVSEQKAAGRGIVGFYCEFTPRDLILAADAVPICLCGTSQNTISHAETVLPANLCPMIKSSFGYALTGGCPLLNDSDLLVAETTCDGKKKMYEVLSRDKNMHVLELTQKQDEERAFQHWLTEVEELKEKLEQTFQLKITEQKLRDAIKAMNEERRLILAIQELGKHKPAIVSGYEVAQTRYRVAGFQQHLEQMKHFLAMAQERVEQGYQAAPTHAPRILLTGCPTGHGTEKLIEIIEECGGVVVVQEACSGIKGVYEEVSEQGDPLEAIARKHFNIPCSCMTPNKKREDMLQTLARDYQADAVIDLVWQACHTYNVESVLIHDFVRNELGLPYMKVETDYSSSDREQLKVRVQTLLELTQ</sequence>
<comment type="similarity">
    <text evidence="1">Belongs to the FldB/FldC dehydratase alpha/beta subunit family.</text>
</comment>
<dbReference type="Gene3D" id="1.20.1270.370">
    <property type="match status" value="1"/>
</dbReference>
<organism evidence="3 4">
    <name type="scientific">Photobacterium jeanii</name>
    <dbReference type="NCBI Taxonomy" id="858640"/>
    <lineage>
        <taxon>Bacteria</taxon>
        <taxon>Pseudomonadati</taxon>
        <taxon>Pseudomonadota</taxon>
        <taxon>Gammaproteobacteria</taxon>
        <taxon>Vibrionales</taxon>
        <taxon>Vibrionaceae</taxon>
        <taxon>Photobacterium</taxon>
    </lineage>
</organism>